<dbReference type="Pfam" id="PF00067">
    <property type="entry name" value="p450"/>
    <property type="match status" value="1"/>
</dbReference>
<name>A0ABM1JBP0_POLDO</name>
<gene>
    <name evidence="16" type="primary">LOC107073699</name>
</gene>
<comment type="function">
    <text evidence="2">May be involved in the metabolism of insect hormones and in the breakdown of synthetic insecticides.</text>
</comment>
<keyword evidence="13 14" id="KW-0472">Membrane</keyword>
<comment type="similarity">
    <text evidence="5">Belongs to the cytochrome P450 family.</text>
</comment>
<feature type="transmembrane region" description="Helical" evidence="14">
    <location>
        <begin position="46"/>
        <end position="68"/>
    </location>
</feature>
<dbReference type="GeneID" id="107073699"/>
<organism evidence="15 16">
    <name type="scientific">Polistes dominula</name>
    <name type="common">European paper wasp</name>
    <name type="synonym">Vespa dominula</name>
    <dbReference type="NCBI Taxonomy" id="743375"/>
    <lineage>
        <taxon>Eukaryota</taxon>
        <taxon>Metazoa</taxon>
        <taxon>Ecdysozoa</taxon>
        <taxon>Arthropoda</taxon>
        <taxon>Hexapoda</taxon>
        <taxon>Insecta</taxon>
        <taxon>Pterygota</taxon>
        <taxon>Neoptera</taxon>
        <taxon>Endopterygota</taxon>
        <taxon>Hymenoptera</taxon>
        <taxon>Apocrita</taxon>
        <taxon>Aculeata</taxon>
        <taxon>Vespoidea</taxon>
        <taxon>Vespidae</taxon>
        <taxon>Polistinae</taxon>
        <taxon>Polistini</taxon>
        <taxon>Polistes</taxon>
    </lineage>
</organism>
<keyword evidence="11" id="KW-0408">Iron</keyword>
<feature type="transmembrane region" description="Helical" evidence="14">
    <location>
        <begin position="20"/>
        <end position="39"/>
    </location>
</feature>
<protein>
    <submittedName>
        <fullName evidence="16">Cytochrome P450 4C1-like</fullName>
    </submittedName>
</protein>
<keyword evidence="15" id="KW-1185">Reference proteome</keyword>
<evidence type="ECO:0000256" key="13">
    <source>
        <dbReference type="ARBA" id="ARBA00023136"/>
    </source>
</evidence>
<keyword evidence="12" id="KW-0503">Monooxygenase</keyword>
<comment type="cofactor">
    <cofactor evidence="1">
        <name>heme</name>
        <dbReference type="ChEBI" id="CHEBI:30413"/>
    </cofactor>
</comment>
<evidence type="ECO:0000256" key="1">
    <source>
        <dbReference type="ARBA" id="ARBA00001971"/>
    </source>
</evidence>
<feature type="non-terminal residue" evidence="16">
    <location>
        <position position="193"/>
    </location>
</feature>
<dbReference type="PRINTS" id="PR00463">
    <property type="entry name" value="EP450I"/>
</dbReference>
<evidence type="ECO:0000256" key="9">
    <source>
        <dbReference type="ARBA" id="ARBA00022848"/>
    </source>
</evidence>
<dbReference type="InterPro" id="IPR036396">
    <property type="entry name" value="Cyt_P450_sf"/>
</dbReference>
<dbReference type="RefSeq" id="XP_015189878.1">
    <property type="nucleotide sequence ID" value="XM_015334392.1"/>
</dbReference>
<evidence type="ECO:0000256" key="2">
    <source>
        <dbReference type="ARBA" id="ARBA00003690"/>
    </source>
</evidence>
<dbReference type="InterPro" id="IPR001128">
    <property type="entry name" value="Cyt_P450"/>
</dbReference>
<keyword evidence="7" id="KW-0479">Metal-binding</keyword>
<dbReference type="InterPro" id="IPR050196">
    <property type="entry name" value="Cytochrome_P450_Monoox"/>
</dbReference>
<evidence type="ECO:0000256" key="14">
    <source>
        <dbReference type="SAM" id="Phobius"/>
    </source>
</evidence>
<evidence type="ECO:0000256" key="5">
    <source>
        <dbReference type="ARBA" id="ARBA00010617"/>
    </source>
</evidence>
<evidence type="ECO:0000256" key="11">
    <source>
        <dbReference type="ARBA" id="ARBA00023004"/>
    </source>
</evidence>
<evidence type="ECO:0000256" key="3">
    <source>
        <dbReference type="ARBA" id="ARBA00004174"/>
    </source>
</evidence>
<evidence type="ECO:0000256" key="8">
    <source>
        <dbReference type="ARBA" id="ARBA00022824"/>
    </source>
</evidence>
<dbReference type="PANTHER" id="PTHR24291">
    <property type="entry name" value="CYTOCHROME P450 FAMILY 4"/>
    <property type="match status" value="1"/>
</dbReference>
<evidence type="ECO:0000313" key="15">
    <source>
        <dbReference type="Proteomes" id="UP000694924"/>
    </source>
</evidence>
<sequence>MTTYIVVKLSNKLLWKKKTIILFLILASLCNLLVLFGLYERRISVLTAAIYVALSRTVWTIGIAWLLIACCTNNGEHYLIPSGTVIEVNIYSVNRNPEYWPNPNVFDPDRFLPENIKRCHPYSYIPFSAGPRNCQKFAMLELKLFVAFMLYNFELEPVDDVDDVTYLAGVTLPPSKQLRVKFIPIVRSERIVR</sequence>
<dbReference type="PANTHER" id="PTHR24291:SF189">
    <property type="entry name" value="CYTOCHROME P450 4C3-RELATED"/>
    <property type="match status" value="1"/>
</dbReference>
<evidence type="ECO:0000256" key="6">
    <source>
        <dbReference type="ARBA" id="ARBA00022617"/>
    </source>
</evidence>
<reference evidence="16" key="1">
    <citation type="submission" date="2025-08" db="UniProtKB">
        <authorList>
            <consortium name="RefSeq"/>
        </authorList>
    </citation>
    <scope>IDENTIFICATION</scope>
    <source>
        <tissue evidence="16">Whole body</tissue>
    </source>
</reference>
<evidence type="ECO:0000256" key="12">
    <source>
        <dbReference type="ARBA" id="ARBA00023033"/>
    </source>
</evidence>
<accession>A0ABM1JBP0</accession>
<evidence type="ECO:0000256" key="10">
    <source>
        <dbReference type="ARBA" id="ARBA00023002"/>
    </source>
</evidence>
<dbReference type="Gene3D" id="1.10.630.10">
    <property type="entry name" value="Cytochrome P450"/>
    <property type="match status" value="1"/>
</dbReference>
<keyword evidence="6" id="KW-0349">Heme</keyword>
<dbReference type="Proteomes" id="UP000694924">
    <property type="component" value="Unplaced"/>
</dbReference>
<dbReference type="SUPFAM" id="SSF48264">
    <property type="entry name" value="Cytochrome P450"/>
    <property type="match status" value="1"/>
</dbReference>
<evidence type="ECO:0000256" key="7">
    <source>
        <dbReference type="ARBA" id="ARBA00022723"/>
    </source>
</evidence>
<comment type="subcellular location">
    <subcellularLocation>
        <location evidence="4">Endoplasmic reticulum membrane</location>
        <topology evidence="4">Peripheral membrane protein</topology>
    </subcellularLocation>
    <subcellularLocation>
        <location evidence="3">Microsome membrane</location>
        <topology evidence="3">Peripheral membrane protein</topology>
    </subcellularLocation>
</comment>
<proteinExistence type="inferred from homology"/>
<keyword evidence="10" id="KW-0560">Oxidoreductase</keyword>
<keyword evidence="14" id="KW-1133">Transmembrane helix</keyword>
<keyword evidence="8" id="KW-0256">Endoplasmic reticulum</keyword>
<dbReference type="InterPro" id="IPR002401">
    <property type="entry name" value="Cyt_P450_E_grp-I"/>
</dbReference>
<keyword evidence="9" id="KW-0492">Microsome</keyword>
<evidence type="ECO:0000256" key="4">
    <source>
        <dbReference type="ARBA" id="ARBA00004406"/>
    </source>
</evidence>
<evidence type="ECO:0000313" key="16">
    <source>
        <dbReference type="RefSeq" id="XP_015189878.1"/>
    </source>
</evidence>
<keyword evidence="14" id="KW-0812">Transmembrane</keyword>